<reference evidence="13" key="1">
    <citation type="submission" date="2020-07" db="EMBL/GenBank/DDBJ databases">
        <title>Genome sequence and genetic diversity analysis of an under-domesticated orphan crop, white fonio (Digitaria exilis).</title>
        <authorList>
            <person name="Bennetzen J.L."/>
            <person name="Chen S."/>
            <person name="Ma X."/>
            <person name="Wang X."/>
            <person name="Yssel A.E.J."/>
            <person name="Chaluvadi S.R."/>
            <person name="Johnson M."/>
            <person name="Gangashetty P."/>
            <person name="Hamidou F."/>
            <person name="Sanogo M.D."/>
            <person name="Zwaenepoel A."/>
            <person name="Wallace J."/>
            <person name="Van De Peer Y."/>
            <person name="Van Deynze A."/>
        </authorList>
    </citation>
    <scope>NUCLEOTIDE SEQUENCE</scope>
    <source>
        <tissue evidence="13">Leaves</tissue>
    </source>
</reference>
<feature type="signal peptide" evidence="11">
    <location>
        <begin position="1"/>
        <end position="20"/>
    </location>
</feature>
<dbReference type="Gramene" id="Dexi5A01G0024050.1">
    <property type="protein sequence ID" value="Dexi5A01G0024050.1:cds"/>
    <property type="gene ID" value="Dexi5A01G0024050"/>
</dbReference>
<evidence type="ECO:0000256" key="8">
    <source>
        <dbReference type="ARBA" id="ARBA00023295"/>
    </source>
</evidence>
<keyword evidence="3 11" id="KW-0732">Signal</keyword>
<feature type="domain" description="GH18" evidence="12">
    <location>
        <begin position="27"/>
        <end position="262"/>
    </location>
</feature>
<keyword evidence="8 9" id="KW-0326">Glycosidase</keyword>
<accession>A0A835AXI0</accession>
<evidence type="ECO:0000313" key="14">
    <source>
        <dbReference type="Proteomes" id="UP000636709"/>
    </source>
</evidence>
<dbReference type="SUPFAM" id="SSF51445">
    <property type="entry name" value="(Trans)glycosidases"/>
    <property type="match status" value="1"/>
</dbReference>
<evidence type="ECO:0000256" key="3">
    <source>
        <dbReference type="ARBA" id="ARBA00022729"/>
    </source>
</evidence>
<dbReference type="PANTHER" id="PTHR45708">
    <property type="entry name" value="ENDOCHITINASE"/>
    <property type="match status" value="1"/>
</dbReference>
<dbReference type="AlphaFoldDB" id="A0A835AXI0"/>
<feature type="chain" id="PRO_5032346038" description="chitinase" evidence="11">
    <location>
        <begin position="21"/>
        <end position="262"/>
    </location>
</feature>
<evidence type="ECO:0000256" key="11">
    <source>
        <dbReference type="SAM" id="SignalP"/>
    </source>
</evidence>
<dbReference type="Proteomes" id="UP000636709">
    <property type="component" value="Unassembled WGS sequence"/>
</dbReference>
<protein>
    <recommendedName>
        <fullName evidence="2">chitinase</fullName>
        <ecNumber evidence="2">3.2.1.14</ecNumber>
    </recommendedName>
</protein>
<keyword evidence="5" id="KW-0146">Chitin degradation</keyword>
<dbReference type="InterPro" id="IPR050542">
    <property type="entry name" value="Glycosyl_Hydrlase18_Chitinase"/>
</dbReference>
<evidence type="ECO:0000256" key="5">
    <source>
        <dbReference type="ARBA" id="ARBA00023024"/>
    </source>
</evidence>
<evidence type="ECO:0000256" key="7">
    <source>
        <dbReference type="ARBA" id="ARBA00023277"/>
    </source>
</evidence>
<evidence type="ECO:0000256" key="9">
    <source>
        <dbReference type="RuleBase" id="RU000489"/>
    </source>
</evidence>
<dbReference type="OrthoDB" id="779619at2759"/>
<dbReference type="InterPro" id="IPR017853">
    <property type="entry name" value="GH"/>
</dbReference>
<dbReference type="Gene3D" id="3.20.20.80">
    <property type="entry name" value="Glycosidases"/>
    <property type="match status" value="1"/>
</dbReference>
<keyword evidence="4 9" id="KW-0378">Hydrolase</keyword>
<dbReference type="EMBL" id="JACEFO010002174">
    <property type="protein sequence ID" value="KAF8676244.1"/>
    <property type="molecule type" value="Genomic_DNA"/>
</dbReference>
<comment type="catalytic activity">
    <reaction evidence="1">
        <text>Random endo-hydrolysis of N-acetyl-beta-D-glucosaminide (1-&gt;4)-beta-linkages in chitin and chitodextrins.</text>
        <dbReference type="EC" id="3.2.1.14"/>
    </reaction>
</comment>
<comment type="caution">
    <text evidence="13">The sequence shown here is derived from an EMBL/GenBank/DDBJ whole genome shotgun (WGS) entry which is preliminary data.</text>
</comment>
<dbReference type="PANTHER" id="PTHR45708:SF22">
    <property type="entry name" value="ACIDIC ENDOCHITINASE"/>
    <property type="match status" value="1"/>
</dbReference>
<dbReference type="PROSITE" id="PS51910">
    <property type="entry name" value="GH18_2"/>
    <property type="match status" value="1"/>
</dbReference>
<keyword evidence="6" id="KW-1015">Disulfide bond</keyword>
<sequence length="262" mass="27290">MACNSKLLCISLLFFARAAAATSGAIGNISVYWGQNSNEGGLAAACETGLYAFVVLAFLSTFGNGQTPVLNLAGHCDPSSGGCFGLSNDIGLCQTRGVKVLLSIGGAGGSYGLSSASDAQSVATYLWDNFLGGDSGSRPFGAAVLDGIDLDIENGNSSHYDDLAKNLISLYKVDKGGGRGTFLLTAAPQCPYPSGERLPRPRPGARHGPLRPRVGAVLQQPALPVRVRRRREQSGERVEDVDAQLVVGDRVSWAAGVAGCRW</sequence>
<dbReference type="InterPro" id="IPR001579">
    <property type="entry name" value="Glyco_hydro_18_chit_AS"/>
</dbReference>
<dbReference type="PROSITE" id="PS01095">
    <property type="entry name" value="GH18_1"/>
    <property type="match status" value="1"/>
</dbReference>
<name>A0A835AXI0_9POAL</name>
<keyword evidence="14" id="KW-1185">Reference proteome</keyword>
<dbReference type="Pfam" id="PF00704">
    <property type="entry name" value="Glyco_hydro_18"/>
    <property type="match status" value="1"/>
</dbReference>
<dbReference type="GO" id="GO:0005576">
    <property type="term" value="C:extracellular region"/>
    <property type="evidence" value="ECO:0007669"/>
    <property type="project" value="TreeGrafter"/>
</dbReference>
<evidence type="ECO:0000313" key="13">
    <source>
        <dbReference type="EMBL" id="KAF8676244.1"/>
    </source>
</evidence>
<evidence type="ECO:0000259" key="12">
    <source>
        <dbReference type="PROSITE" id="PS51910"/>
    </source>
</evidence>
<dbReference type="GO" id="GO:0005975">
    <property type="term" value="P:carbohydrate metabolic process"/>
    <property type="evidence" value="ECO:0007669"/>
    <property type="project" value="InterPro"/>
</dbReference>
<comment type="similarity">
    <text evidence="10">Belongs to the glycosyl hydrolase 18 family.</text>
</comment>
<evidence type="ECO:0000256" key="2">
    <source>
        <dbReference type="ARBA" id="ARBA00012729"/>
    </source>
</evidence>
<dbReference type="GO" id="GO:0008843">
    <property type="term" value="F:endochitinase activity"/>
    <property type="evidence" value="ECO:0007669"/>
    <property type="project" value="UniProtKB-EC"/>
</dbReference>
<dbReference type="EC" id="3.2.1.14" evidence="2"/>
<evidence type="ECO:0000256" key="4">
    <source>
        <dbReference type="ARBA" id="ARBA00022801"/>
    </source>
</evidence>
<dbReference type="GO" id="GO:0006032">
    <property type="term" value="P:chitin catabolic process"/>
    <property type="evidence" value="ECO:0007669"/>
    <property type="project" value="UniProtKB-KW"/>
</dbReference>
<organism evidence="13 14">
    <name type="scientific">Digitaria exilis</name>
    <dbReference type="NCBI Taxonomy" id="1010633"/>
    <lineage>
        <taxon>Eukaryota</taxon>
        <taxon>Viridiplantae</taxon>
        <taxon>Streptophyta</taxon>
        <taxon>Embryophyta</taxon>
        <taxon>Tracheophyta</taxon>
        <taxon>Spermatophyta</taxon>
        <taxon>Magnoliopsida</taxon>
        <taxon>Liliopsida</taxon>
        <taxon>Poales</taxon>
        <taxon>Poaceae</taxon>
        <taxon>PACMAD clade</taxon>
        <taxon>Panicoideae</taxon>
        <taxon>Panicodae</taxon>
        <taxon>Paniceae</taxon>
        <taxon>Anthephorinae</taxon>
        <taxon>Digitaria</taxon>
    </lineage>
</organism>
<keyword evidence="7" id="KW-0119">Carbohydrate metabolism</keyword>
<evidence type="ECO:0000256" key="10">
    <source>
        <dbReference type="RuleBase" id="RU004453"/>
    </source>
</evidence>
<proteinExistence type="inferred from homology"/>
<gene>
    <name evidence="13" type="ORF">HU200_047115</name>
</gene>
<evidence type="ECO:0000256" key="1">
    <source>
        <dbReference type="ARBA" id="ARBA00000822"/>
    </source>
</evidence>
<evidence type="ECO:0000256" key="6">
    <source>
        <dbReference type="ARBA" id="ARBA00023157"/>
    </source>
</evidence>
<dbReference type="InterPro" id="IPR001223">
    <property type="entry name" value="Glyco_hydro18_cat"/>
</dbReference>
<keyword evidence="5" id="KW-0624">Polysaccharide degradation</keyword>